<gene>
    <name evidence="1" type="ORF">PlAlph_5360</name>
</gene>
<name>A0A6G8F311_9PROT</name>
<proteinExistence type="predicted"/>
<dbReference type="EMBL" id="MN990732">
    <property type="protein sequence ID" value="QIM10644.1"/>
    <property type="molecule type" value="Genomic_DNA"/>
</dbReference>
<protein>
    <submittedName>
        <fullName evidence="1">Uncharacterized protein</fullName>
    </submittedName>
</protein>
<organism evidence="1">
    <name type="scientific">uncultured Alphaproteobacteria bacterium</name>
    <dbReference type="NCBI Taxonomy" id="91750"/>
    <lineage>
        <taxon>Bacteria</taxon>
        <taxon>Pseudomonadati</taxon>
        <taxon>Pseudomonadota</taxon>
        <taxon>Alphaproteobacteria</taxon>
        <taxon>environmental samples</taxon>
    </lineage>
</organism>
<accession>A0A6G8F311</accession>
<evidence type="ECO:0000313" key="1">
    <source>
        <dbReference type="EMBL" id="QIM10644.1"/>
    </source>
</evidence>
<sequence length="126" mass="14350">MKMTKNIHFKERVSDIVAKHNWDLRKASFLGLALLNIDGKLEPVCLVVLPNGYKYHRLDGCCCEGKGYPKYTALKTKDRNRVFTQGNLYATIKTDKDILYWEISSTGGVPECYREKYAALKTAGKL</sequence>
<reference evidence="1" key="1">
    <citation type="journal article" date="2020" name="J. ISSAAS">
        <title>Lactobacilli and other gastrointestinal microbiota of Peromyscus leucopus, reservoir host for agents of Lyme disease and other zoonoses in North America.</title>
        <authorList>
            <person name="Milovic A."/>
            <person name="Bassam K."/>
            <person name="Shao H."/>
            <person name="Chatzistamou I."/>
            <person name="Tufts D.M."/>
            <person name="Diuk-Wasser M."/>
            <person name="Barbour A.G."/>
        </authorList>
    </citation>
    <scope>NUCLEOTIDE SEQUENCE</scope>
    <source>
        <strain evidence="1">LL90</strain>
    </source>
</reference>
<dbReference type="AlphaFoldDB" id="A0A6G8F311"/>